<comment type="caution">
    <text evidence="1">The sequence shown here is derived from an EMBL/GenBank/DDBJ whole genome shotgun (WGS) entry which is preliminary data.</text>
</comment>
<gene>
    <name evidence="1" type="ORF">GFL91_31575</name>
</gene>
<dbReference type="Proteomes" id="UP000662259">
    <property type="component" value="Unassembled WGS sequence"/>
</dbReference>
<dbReference type="EMBL" id="WIEZ01000023">
    <property type="protein sequence ID" value="NKM49388.1"/>
    <property type="molecule type" value="Genomic_DNA"/>
</dbReference>
<proteinExistence type="predicted"/>
<sequence length="87" mass="9929">MHGKSNCCRVCGYELSAPPWGEDGNSPTWEICPCCGTEFGYEDCTPASARNKRQQWISSGMKWFDPKEKPENWSFEGQVMNVLDEFL</sequence>
<organism evidence="1 2">
    <name type="scientific">Rhizobium leguminosarum bv. viciae</name>
    <dbReference type="NCBI Taxonomy" id="387"/>
    <lineage>
        <taxon>Bacteria</taxon>
        <taxon>Pseudomonadati</taxon>
        <taxon>Pseudomonadota</taxon>
        <taxon>Alphaproteobacteria</taxon>
        <taxon>Hyphomicrobiales</taxon>
        <taxon>Rhizobiaceae</taxon>
        <taxon>Rhizobium/Agrobacterium group</taxon>
        <taxon>Rhizobium</taxon>
    </lineage>
</organism>
<name>A0A8I2H4J4_RHILV</name>
<evidence type="ECO:0000313" key="2">
    <source>
        <dbReference type="Proteomes" id="UP000662259"/>
    </source>
</evidence>
<dbReference type="AlphaFoldDB" id="A0A8I2H4J4"/>
<protein>
    <submittedName>
        <fullName evidence="1">Uncharacterized protein</fullName>
    </submittedName>
</protein>
<accession>A0A8I2H4J4</accession>
<evidence type="ECO:0000313" key="1">
    <source>
        <dbReference type="EMBL" id="NKM49388.1"/>
    </source>
</evidence>
<reference evidence="1" key="1">
    <citation type="submission" date="2019-10" db="EMBL/GenBank/DDBJ databases">
        <title>Rhizobium leguminosarum symbiovar viciae collection.</title>
        <authorList>
            <person name="Boivin S."/>
            <person name="Lepetit M."/>
        </authorList>
    </citation>
    <scope>NUCLEOTIDE SEQUENCE</scope>
    <source>
        <strain evidence="1">L143</strain>
    </source>
</reference>